<evidence type="ECO:0000256" key="2">
    <source>
        <dbReference type="ARBA" id="ARBA00022525"/>
    </source>
</evidence>
<keyword evidence="5" id="KW-0812">Transmembrane</keyword>
<dbReference type="InterPro" id="IPR019931">
    <property type="entry name" value="LPXTG_anchor"/>
</dbReference>
<keyword evidence="5" id="KW-1133">Transmembrane helix</keyword>
<evidence type="ECO:0000256" key="1">
    <source>
        <dbReference type="ARBA" id="ARBA00022512"/>
    </source>
</evidence>
<keyword evidence="5" id="KW-0472">Membrane</keyword>
<dbReference type="EMBL" id="JXJU01000002">
    <property type="protein sequence ID" value="PCS00955.1"/>
    <property type="molecule type" value="Genomic_DNA"/>
</dbReference>
<keyword evidence="1" id="KW-0134">Cell wall</keyword>
<evidence type="ECO:0000259" key="6">
    <source>
        <dbReference type="PROSITE" id="PS50847"/>
    </source>
</evidence>
<protein>
    <recommendedName>
        <fullName evidence="6">Gram-positive cocci surface proteins LPxTG domain-containing protein</fullName>
    </recommendedName>
</protein>
<keyword evidence="4" id="KW-0572">Peptidoglycan-anchor</keyword>
<sequence length="152" mass="16250">MAATTAGTFASDGTASATLVYTLTAAQYAGLTQKGDTIQSQVTGLDRTDSTTLTIAPTFANETETIPPINTPIKFNYPAKTNVTKKGETTKERSEEKFYAPKNITSYSRVSHANHHLLPKTGTADSTDLIAIGTSLISLAGTVLLGRKRKRR</sequence>
<evidence type="ECO:0000256" key="5">
    <source>
        <dbReference type="SAM" id="Phobius"/>
    </source>
</evidence>
<comment type="caution">
    <text evidence="7">The sequence shown here is derived from an EMBL/GenBank/DDBJ whole genome shotgun (WGS) entry which is preliminary data.</text>
</comment>
<keyword evidence="8" id="KW-1185">Reference proteome</keyword>
<name>A0A2A5RNM6_9LACT</name>
<dbReference type="PROSITE" id="PS50847">
    <property type="entry name" value="GRAM_POS_ANCHORING"/>
    <property type="match status" value="1"/>
</dbReference>
<dbReference type="Proteomes" id="UP000218181">
    <property type="component" value="Unassembled WGS sequence"/>
</dbReference>
<evidence type="ECO:0000256" key="4">
    <source>
        <dbReference type="ARBA" id="ARBA00023088"/>
    </source>
</evidence>
<accession>A0A2A5RNM6</accession>
<feature type="domain" description="Gram-positive cocci surface proteins LPxTG" evidence="6">
    <location>
        <begin position="118"/>
        <end position="152"/>
    </location>
</feature>
<keyword evidence="2" id="KW-0964">Secreted</keyword>
<dbReference type="NCBIfam" id="TIGR01167">
    <property type="entry name" value="LPXTG_anchor"/>
    <property type="match status" value="1"/>
</dbReference>
<proteinExistence type="predicted"/>
<reference evidence="7 8" key="1">
    <citation type="submission" date="2014-12" db="EMBL/GenBank/DDBJ databases">
        <title>Draft genome sequences of 10 type strains of Lactococcus.</title>
        <authorList>
            <person name="Sun Z."/>
            <person name="Zhong Z."/>
            <person name="Liu W."/>
            <person name="Zhang W."/>
            <person name="Zhang H."/>
        </authorList>
    </citation>
    <scope>NUCLEOTIDE SEQUENCE [LARGE SCALE GENOMIC DNA]</scope>
    <source>
        <strain evidence="7 8">JCM 16395</strain>
    </source>
</reference>
<evidence type="ECO:0000313" key="8">
    <source>
        <dbReference type="Proteomes" id="UP000218181"/>
    </source>
</evidence>
<evidence type="ECO:0000256" key="3">
    <source>
        <dbReference type="ARBA" id="ARBA00022729"/>
    </source>
</evidence>
<gene>
    <name evidence="7" type="ORF">RT41_GL000745</name>
</gene>
<dbReference type="RefSeq" id="WP_054639243.1">
    <property type="nucleotide sequence ID" value="NZ_BBAL01000003.1"/>
</dbReference>
<dbReference type="Pfam" id="PF00746">
    <property type="entry name" value="Gram_pos_anchor"/>
    <property type="match status" value="1"/>
</dbReference>
<organism evidence="7 8">
    <name type="scientific">Lactococcus fujiensis JCM 16395</name>
    <dbReference type="NCBI Taxonomy" id="1291764"/>
    <lineage>
        <taxon>Bacteria</taxon>
        <taxon>Bacillati</taxon>
        <taxon>Bacillota</taxon>
        <taxon>Bacilli</taxon>
        <taxon>Lactobacillales</taxon>
        <taxon>Streptococcaceae</taxon>
        <taxon>Lactococcus</taxon>
    </lineage>
</organism>
<feature type="transmembrane region" description="Helical" evidence="5">
    <location>
        <begin position="129"/>
        <end position="146"/>
    </location>
</feature>
<dbReference type="AlphaFoldDB" id="A0A2A5RNM6"/>
<evidence type="ECO:0000313" key="7">
    <source>
        <dbReference type="EMBL" id="PCS00955.1"/>
    </source>
</evidence>
<keyword evidence="3" id="KW-0732">Signal</keyword>